<dbReference type="RefSeq" id="WP_164042044.1">
    <property type="nucleotide sequence ID" value="NZ_JAAGNZ010000002.1"/>
</dbReference>
<dbReference type="Gene3D" id="2.160.20.10">
    <property type="entry name" value="Single-stranded right-handed beta-helix, Pectin lyase-like"/>
    <property type="match status" value="1"/>
</dbReference>
<dbReference type="InterPro" id="IPR011050">
    <property type="entry name" value="Pectin_lyase_fold/virulence"/>
</dbReference>
<feature type="domain" description="Right handed beta helix" evidence="2">
    <location>
        <begin position="200"/>
        <end position="380"/>
    </location>
</feature>
<keyword evidence="4" id="KW-1185">Reference proteome</keyword>
<dbReference type="Proteomes" id="UP000477386">
    <property type="component" value="Unassembled WGS sequence"/>
</dbReference>
<dbReference type="SMART" id="SM00710">
    <property type="entry name" value="PbH1"/>
    <property type="match status" value="8"/>
</dbReference>
<gene>
    <name evidence="3" type="ORF">GK091_22065</name>
</gene>
<evidence type="ECO:0000256" key="1">
    <source>
        <dbReference type="SAM" id="SignalP"/>
    </source>
</evidence>
<protein>
    <submittedName>
        <fullName evidence="3">Right-handed parallel beta-helix repeat-containing protein</fullName>
    </submittedName>
</protein>
<evidence type="ECO:0000259" key="2">
    <source>
        <dbReference type="Pfam" id="PF13229"/>
    </source>
</evidence>
<dbReference type="EMBL" id="JAAGNZ010000002">
    <property type="protein sequence ID" value="NEU69583.1"/>
    <property type="molecule type" value="Genomic_DNA"/>
</dbReference>
<feature type="chain" id="PRO_5026822833" evidence="1">
    <location>
        <begin position="21"/>
        <end position="485"/>
    </location>
</feature>
<accession>A0A6M0IRK1</accession>
<dbReference type="InterPro" id="IPR039448">
    <property type="entry name" value="Beta_helix"/>
</dbReference>
<organism evidence="3 4">
    <name type="scientific">Spirosoma agri</name>
    <dbReference type="NCBI Taxonomy" id="1987381"/>
    <lineage>
        <taxon>Bacteria</taxon>
        <taxon>Pseudomonadati</taxon>
        <taxon>Bacteroidota</taxon>
        <taxon>Cytophagia</taxon>
        <taxon>Cytophagales</taxon>
        <taxon>Cytophagaceae</taxon>
        <taxon>Spirosoma</taxon>
    </lineage>
</organism>
<evidence type="ECO:0000313" key="3">
    <source>
        <dbReference type="EMBL" id="NEU69583.1"/>
    </source>
</evidence>
<dbReference type="InterPro" id="IPR012334">
    <property type="entry name" value="Pectin_lyas_fold"/>
</dbReference>
<keyword evidence="1" id="KW-0732">Signal</keyword>
<feature type="signal peptide" evidence="1">
    <location>
        <begin position="1"/>
        <end position="20"/>
    </location>
</feature>
<comment type="caution">
    <text evidence="3">The sequence shown here is derived from an EMBL/GenBank/DDBJ whole genome shotgun (WGS) entry which is preliminary data.</text>
</comment>
<dbReference type="SUPFAM" id="SSF51126">
    <property type="entry name" value="Pectin lyase-like"/>
    <property type="match status" value="1"/>
</dbReference>
<proteinExistence type="predicted"/>
<evidence type="ECO:0000313" key="4">
    <source>
        <dbReference type="Proteomes" id="UP000477386"/>
    </source>
</evidence>
<sequence length="485" mass="51917">MKHSHLLQFGLFALAITVLAHCKTPEPEPDRVVQREDTLSIVSLRSLNSNQIPSSVRITDAGHEGTFRLSEADFSSPDNTGLVLVTFNGHRYIREFSGPASVTWFGVSTSDTDIGPELEMAIKATDNLVIPDGQYTQLTEVHLRSNMTIQANAGKVLITLPQSYISFVNDPNPDIHLDHILIDGLSWNVTSRQNGRYGTIYIDGPSVTDFTVQNCTSTDVAAKDSTNWLTLKIQAGKTASGIVVRNNNVQAKRMACEIFNHDNYNSYAGKTITVSGNNFHDCHFGLSLSGPLSGLTVNNNYIKNCSLFGIEIAGAAQNVTITNNKFEGVFDKFLEGSNDGDGNGSIVGGMVITGNTTVGVCQGGVQLHNGGATQFSKNVFKMTGMLELLHSTAGGTFSENVIESAANKAVICDNTPNNTFTNNTISNKSSTENQATFMAYGSGATNTVLTNNKLIKGSGGKSYDAVLGASCRASMNYDEAGNPIP</sequence>
<reference evidence="3 4" key="1">
    <citation type="submission" date="2020-02" db="EMBL/GenBank/DDBJ databases">
        <title>Draft genome sequence of two Spirosoma agri KCTC 52727 and Spirosoma terrae KCTC 52035.</title>
        <authorList>
            <person name="Rojas J."/>
            <person name="Ambika Manirajan B."/>
            <person name="Ratering S."/>
            <person name="Suarez C."/>
            <person name="Schnell S."/>
        </authorList>
    </citation>
    <scope>NUCLEOTIDE SEQUENCE [LARGE SCALE GENOMIC DNA]</scope>
    <source>
        <strain evidence="3 4">KCTC 52727</strain>
    </source>
</reference>
<dbReference type="InterPro" id="IPR006626">
    <property type="entry name" value="PbH1"/>
</dbReference>
<dbReference type="AlphaFoldDB" id="A0A6M0IRK1"/>
<dbReference type="Pfam" id="PF13229">
    <property type="entry name" value="Beta_helix"/>
    <property type="match status" value="1"/>
</dbReference>
<name>A0A6M0IRK1_9BACT</name>